<dbReference type="PANTHER" id="PTHR43673:SF10">
    <property type="entry name" value="NADH DEHYDROGENASE_NAD(P)H NITROREDUCTASE XCC3605-RELATED"/>
    <property type="match status" value="1"/>
</dbReference>
<dbReference type="Pfam" id="PF00881">
    <property type="entry name" value="Nitroreductase"/>
    <property type="match status" value="2"/>
</dbReference>
<dbReference type="InterPro" id="IPR029479">
    <property type="entry name" value="Nitroreductase"/>
</dbReference>
<proteinExistence type="inferred from homology"/>
<evidence type="ECO:0000256" key="1">
    <source>
        <dbReference type="ARBA" id="ARBA00007118"/>
    </source>
</evidence>
<keyword evidence="5" id="KW-1185">Reference proteome</keyword>
<protein>
    <submittedName>
        <fullName evidence="4">Major NAD(P)H-flavin oxidoreductase</fullName>
        <ecNumber evidence="4">1.6.99.-</ecNumber>
    </submittedName>
</protein>
<keyword evidence="2 4" id="KW-0560">Oxidoreductase</keyword>
<evidence type="ECO:0000313" key="5">
    <source>
        <dbReference type="Proteomes" id="UP000175989"/>
    </source>
</evidence>
<dbReference type="RefSeq" id="WP_084640637.1">
    <property type="nucleotide sequence ID" value="NZ_LROM01000072.1"/>
</dbReference>
<organism evidence="4 5">
    <name type="scientific">Duganella phyllosphaerae</name>
    <dbReference type="NCBI Taxonomy" id="762836"/>
    <lineage>
        <taxon>Bacteria</taxon>
        <taxon>Pseudomonadati</taxon>
        <taxon>Pseudomonadota</taxon>
        <taxon>Betaproteobacteria</taxon>
        <taxon>Burkholderiales</taxon>
        <taxon>Oxalobacteraceae</taxon>
        <taxon>Telluria group</taxon>
        <taxon>Duganella</taxon>
    </lineage>
</organism>
<comment type="similarity">
    <text evidence="1">Belongs to the nitroreductase family.</text>
</comment>
<name>A0A1E7WUR9_9BURK</name>
<feature type="domain" description="Nitroreductase" evidence="3">
    <location>
        <begin position="76"/>
        <end position="162"/>
    </location>
</feature>
<dbReference type="Proteomes" id="UP000175989">
    <property type="component" value="Unassembled WGS sequence"/>
</dbReference>
<accession>A0A1E7WUR9</accession>
<dbReference type="OrthoDB" id="9802510at2"/>
<comment type="caution">
    <text evidence="4">The sequence shown here is derived from an EMBL/GenBank/DDBJ whole genome shotgun (WGS) entry which is preliminary data.</text>
</comment>
<gene>
    <name evidence="4" type="ORF">DUPY_18700</name>
</gene>
<dbReference type="PANTHER" id="PTHR43673">
    <property type="entry name" value="NAD(P)H NITROREDUCTASE YDGI-RELATED"/>
    <property type="match status" value="1"/>
</dbReference>
<sequence>MNTRVSHHPILPVILERWSTRAFDRTAPVDRKELAALFEAARWAPSAFNMQPWRFVFALRGDAGWDAMRDLLIPFNQGWAGAAGALICICSEVDVATKTPGERQPSYSHSFDAGAAWALLALQASSIGLSTHAMTGFDVERATSVLQLPSNMRPEAIIAVGREGARADLPDGLRERDVPSDRHPLETFVYQHSFGTAAQLGAASTE</sequence>
<dbReference type="AlphaFoldDB" id="A0A1E7WUR9"/>
<dbReference type="CDD" id="cd02138">
    <property type="entry name" value="TdsD-like"/>
    <property type="match status" value="1"/>
</dbReference>
<reference evidence="5" key="1">
    <citation type="journal article" date="2016" name="Front. Microbiol.">
        <title>Molecular Keys to the Janthinobacterium and Duganella spp. Interaction with the Plant Pathogen Fusarium graminearum.</title>
        <authorList>
            <person name="Haack F.S."/>
            <person name="Poehlein A."/>
            <person name="Kroger C."/>
            <person name="Voigt C.A."/>
            <person name="Piepenbring M."/>
            <person name="Bode H.B."/>
            <person name="Daniel R."/>
            <person name="Schafer W."/>
            <person name="Streit W.R."/>
        </authorList>
    </citation>
    <scope>NUCLEOTIDE SEQUENCE [LARGE SCALE GENOMIC DNA]</scope>
    <source>
        <strain evidence="5">T54</strain>
    </source>
</reference>
<dbReference type="InterPro" id="IPR000415">
    <property type="entry name" value="Nitroreductase-like"/>
</dbReference>
<dbReference type="Gene3D" id="3.40.109.10">
    <property type="entry name" value="NADH Oxidase"/>
    <property type="match status" value="1"/>
</dbReference>
<feature type="domain" description="Nitroreductase" evidence="3">
    <location>
        <begin position="14"/>
        <end position="62"/>
    </location>
</feature>
<evidence type="ECO:0000313" key="4">
    <source>
        <dbReference type="EMBL" id="OFA03488.1"/>
    </source>
</evidence>
<dbReference type="SUPFAM" id="SSF55469">
    <property type="entry name" value="FMN-dependent nitroreductase-like"/>
    <property type="match status" value="1"/>
</dbReference>
<evidence type="ECO:0000256" key="2">
    <source>
        <dbReference type="ARBA" id="ARBA00023002"/>
    </source>
</evidence>
<dbReference type="EC" id="1.6.99.-" evidence="4"/>
<evidence type="ECO:0000259" key="3">
    <source>
        <dbReference type="Pfam" id="PF00881"/>
    </source>
</evidence>
<dbReference type="PATRIC" id="fig|762836.4.peg.1942"/>
<dbReference type="EMBL" id="LROM01000072">
    <property type="protein sequence ID" value="OFA03488.1"/>
    <property type="molecule type" value="Genomic_DNA"/>
</dbReference>
<dbReference type="GO" id="GO:0016491">
    <property type="term" value="F:oxidoreductase activity"/>
    <property type="evidence" value="ECO:0007669"/>
    <property type="project" value="UniProtKB-KW"/>
</dbReference>